<evidence type="ECO:0000313" key="1">
    <source>
        <dbReference type="EMBL" id="MFF4779114.1"/>
    </source>
</evidence>
<keyword evidence="2" id="KW-1185">Reference proteome</keyword>
<accession>A0ABW6VIC5</accession>
<dbReference type="Proteomes" id="UP001602119">
    <property type="component" value="Unassembled WGS sequence"/>
</dbReference>
<organism evidence="1 2">
    <name type="scientific">Microtetraspora fusca</name>
    <dbReference type="NCBI Taxonomy" id="1997"/>
    <lineage>
        <taxon>Bacteria</taxon>
        <taxon>Bacillati</taxon>
        <taxon>Actinomycetota</taxon>
        <taxon>Actinomycetes</taxon>
        <taxon>Streptosporangiales</taxon>
        <taxon>Streptosporangiaceae</taxon>
        <taxon>Microtetraspora</taxon>
    </lineage>
</organism>
<dbReference type="RefSeq" id="WP_387347797.1">
    <property type="nucleotide sequence ID" value="NZ_JBIAXI010000043.1"/>
</dbReference>
<dbReference type="EMBL" id="JBIAXI010000043">
    <property type="protein sequence ID" value="MFF4779114.1"/>
    <property type="molecule type" value="Genomic_DNA"/>
</dbReference>
<sequence>MILARVLEGLACAECEAEDEMWHDAVRGVVECRACGYRTVLGGESFGDGDDDAAGWGWEAAAYGDV</sequence>
<gene>
    <name evidence="1" type="ORF">ACFY05_40490</name>
</gene>
<comment type="caution">
    <text evidence="1">The sequence shown here is derived from an EMBL/GenBank/DDBJ whole genome shotgun (WGS) entry which is preliminary data.</text>
</comment>
<reference evidence="1 2" key="1">
    <citation type="submission" date="2024-10" db="EMBL/GenBank/DDBJ databases">
        <title>The Natural Products Discovery Center: Release of the First 8490 Sequenced Strains for Exploring Actinobacteria Biosynthetic Diversity.</title>
        <authorList>
            <person name="Kalkreuter E."/>
            <person name="Kautsar S.A."/>
            <person name="Yang D."/>
            <person name="Bader C.D."/>
            <person name="Teijaro C.N."/>
            <person name="Fluegel L."/>
            <person name="Davis C.M."/>
            <person name="Simpson J.R."/>
            <person name="Lauterbach L."/>
            <person name="Steele A.D."/>
            <person name="Gui C."/>
            <person name="Meng S."/>
            <person name="Li G."/>
            <person name="Viehrig K."/>
            <person name="Ye F."/>
            <person name="Su P."/>
            <person name="Kiefer A.F."/>
            <person name="Nichols A."/>
            <person name="Cepeda A.J."/>
            <person name="Yan W."/>
            <person name="Fan B."/>
            <person name="Jiang Y."/>
            <person name="Adhikari A."/>
            <person name="Zheng C.-J."/>
            <person name="Schuster L."/>
            <person name="Cowan T.M."/>
            <person name="Smanski M.J."/>
            <person name="Chevrette M.G."/>
            <person name="De Carvalho L.P.S."/>
            <person name="Shen B."/>
        </authorList>
    </citation>
    <scope>NUCLEOTIDE SEQUENCE [LARGE SCALE GENOMIC DNA]</scope>
    <source>
        <strain evidence="1 2">NPDC001281</strain>
    </source>
</reference>
<proteinExistence type="predicted"/>
<name>A0ABW6VIC5_MICFU</name>
<evidence type="ECO:0000313" key="2">
    <source>
        <dbReference type="Proteomes" id="UP001602119"/>
    </source>
</evidence>
<protein>
    <submittedName>
        <fullName evidence="1">Uncharacterized protein</fullName>
    </submittedName>
</protein>